<dbReference type="InParanoid" id="C8V0W4"/>
<dbReference type="HOGENOM" id="CLU_3432008_0_0_1"/>
<protein>
    <submittedName>
        <fullName evidence="1">Uncharacterized protein</fullName>
    </submittedName>
</protein>
<proteinExistence type="predicted"/>
<gene>
    <name evidence="1" type="ORF">ANIA_11521</name>
</gene>
<accession>C8V0W4</accession>
<dbReference type="Proteomes" id="UP000000560">
    <property type="component" value="Chromosome I"/>
</dbReference>
<dbReference type="EMBL" id="BN001301">
    <property type="protein sequence ID" value="CBF71027.1"/>
    <property type="molecule type" value="Genomic_DNA"/>
</dbReference>
<evidence type="ECO:0000313" key="2">
    <source>
        <dbReference type="Proteomes" id="UP000000560"/>
    </source>
</evidence>
<organism evidence="1 2">
    <name type="scientific">Emericella nidulans (strain FGSC A4 / ATCC 38163 / CBS 112.46 / NRRL 194 / M139)</name>
    <name type="common">Aspergillus nidulans</name>
    <dbReference type="NCBI Taxonomy" id="227321"/>
    <lineage>
        <taxon>Eukaryota</taxon>
        <taxon>Fungi</taxon>
        <taxon>Dikarya</taxon>
        <taxon>Ascomycota</taxon>
        <taxon>Pezizomycotina</taxon>
        <taxon>Eurotiomycetes</taxon>
        <taxon>Eurotiomycetidae</taxon>
        <taxon>Eurotiales</taxon>
        <taxon>Aspergillaceae</taxon>
        <taxon>Aspergillus</taxon>
        <taxon>Aspergillus subgen. Nidulantes</taxon>
    </lineage>
</organism>
<dbReference type="AlphaFoldDB" id="C8V0W4"/>
<evidence type="ECO:0000313" key="1">
    <source>
        <dbReference type="EMBL" id="CBF71027.1"/>
    </source>
</evidence>
<reference evidence="2" key="2">
    <citation type="journal article" date="2009" name="Fungal Genet. Biol.">
        <title>The 2008 update of the Aspergillus nidulans genome annotation: a community effort.</title>
        <authorList>
            <person name="Wortman J.R."/>
            <person name="Gilsenan J.M."/>
            <person name="Joardar V."/>
            <person name="Deegan J."/>
            <person name="Clutterbuck J."/>
            <person name="Andersen M.R."/>
            <person name="Archer D."/>
            <person name="Bencina M."/>
            <person name="Braus G."/>
            <person name="Coutinho P."/>
            <person name="von Dohren H."/>
            <person name="Doonan J."/>
            <person name="Driessen A.J."/>
            <person name="Durek P."/>
            <person name="Espeso E."/>
            <person name="Fekete E."/>
            <person name="Flipphi M."/>
            <person name="Estrada C.G."/>
            <person name="Geysens S."/>
            <person name="Goldman G."/>
            <person name="de Groot P.W."/>
            <person name="Hansen K."/>
            <person name="Harris S.D."/>
            <person name="Heinekamp T."/>
            <person name="Helmstaedt K."/>
            <person name="Henrissat B."/>
            <person name="Hofmann G."/>
            <person name="Homan T."/>
            <person name="Horio T."/>
            <person name="Horiuchi H."/>
            <person name="James S."/>
            <person name="Jones M."/>
            <person name="Karaffa L."/>
            <person name="Karanyi Z."/>
            <person name="Kato M."/>
            <person name="Keller N."/>
            <person name="Kelly D.E."/>
            <person name="Kiel J.A."/>
            <person name="Kim J.M."/>
            <person name="van der Klei I.J."/>
            <person name="Klis F.M."/>
            <person name="Kovalchuk A."/>
            <person name="Krasevec N."/>
            <person name="Kubicek C.P."/>
            <person name="Liu B."/>
            <person name="Maccabe A."/>
            <person name="Meyer V."/>
            <person name="Mirabito P."/>
            <person name="Miskei M."/>
            <person name="Mos M."/>
            <person name="Mullins J."/>
            <person name="Nelson D.R."/>
            <person name="Nielsen J."/>
            <person name="Oakley B.R."/>
            <person name="Osmani S.A."/>
            <person name="Pakula T."/>
            <person name="Paszewski A."/>
            <person name="Paulsen I."/>
            <person name="Pilsyk S."/>
            <person name="Pocsi I."/>
            <person name="Punt P.J."/>
            <person name="Ram A.F."/>
            <person name="Ren Q."/>
            <person name="Robellet X."/>
            <person name="Robson G."/>
            <person name="Seiboth B."/>
            <person name="van Solingen P."/>
            <person name="Specht T."/>
            <person name="Sun J."/>
            <person name="Taheri-Talesh N."/>
            <person name="Takeshita N."/>
            <person name="Ussery D."/>
            <person name="vanKuyk P.A."/>
            <person name="Visser H."/>
            <person name="van de Vondervoort P.J."/>
            <person name="de Vries R.P."/>
            <person name="Walton J."/>
            <person name="Xiang X."/>
            <person name="Xiong Y."/>
            <person name="Zeng A.P."/>
            <person name="Brandt B.W."/>
            <person name="Cornell M.J."/>
            <person name="van den Hondel C.A."/>
            <person name="Visser J."/>
            <person name="Oliver S.G."/>
            <person name="Turner G."/>
        </authorList>
    </citation>
    <scope>GENOME REANNOTATION</scope>
    <source>
        <strain evidence="2">FGSC A4 / ATCC 38163 / CBS 112.46 / NRRL 194 / M139</strain>
    </source>
</reference>
<name>C8V0W4_EMENI</name>
<sequence>MAQQSVLRKKEQKDRGA</sequence>
<reference evidence="2" key="1">
    <citation type="journal article" date="2005" name="Nature">
        <title>Sequencing of Aspergillus nidulans and comparative analysis with A. fumigatus and A. oryzae.</title>
        <authorList>
            <person name="Galagan J.E."/>
            <person name="Calvo S.E."/>
            <person name="Cuomo C."/>
            <person name="Ma L.J."/>
            <person name="Wortman J.R."/>
            <person name="Batzoglou S."/>
            <person name="Lee S.I."/>
            <person name="Basturkmen M."/>
            <person name="Spevak C.C."/>
            <person name="Clutterbuck J."/>
            <person name="Kapitonov V."/>
            <person name="Jurka J."/>
            <person name="Scazzocchio C."/>
            <person name="Farman M."/>
            <person name="Butler J."/>
            <person name="Purcell S."/>
            <person name="Harris S."/>
            <person name="Braus G.H."/>
            <person name="Draht O."/>
            <person name="Busch S."/>
            <person name="D'Enfert C."/>
            <person name="Bouchier C."/>
            <person name="Goldman G.H."/>
            <person name="Bell-Pedersen D."/>
            <person name="Griffiths-Jones S."/>
            <person name="Doonan J.H."/>
            <person name="Yu J."/>
            <person name="Vienken K."/>
            <person name="Pain A."/>
            <person name="Freitag M."/>
            <person name="Selker E.U."/>
            <person name="Archer D.B."/>
            <person name="Penalva M.A."/>
            <person name="Oakley B.R."/>
            <person name="Momany M."/>
            <person name="Tanaka T."/>
            <person name="Kumagai T."/>
            <person name="Asai K."/>
            <person name="Machida M."/>
            <person name="Nierman W.C."/>
            <person name="Denning D.W."/>
            <person name="Caddick M."/>
            <person name="Hynes M."/>
            <person name="Paoletti M."/>
            <person name="Fischer R."/>
            <person name="Miller B."/>
            <person name="Dyer P."/>
            <person name="Sachs M.S."/>
            <person name="Osmani S.A."/>
            <person name="Birren B.W."/>
        </authorList>
    </citation>
    <scope>NUCLEOTIDE SEQUENCE [LARGE SCALE GENOMIC DNA]</scope>
    <source>
        <strain evidence="2">FGSC A4 / ATCC 38163 / CBS 112.46 / NRRL 194 / M139</strain>
    </source>
</reference>
<keyword evidence="2" id="KW-1185">Reference proteome</keyword>